<keyword evidence="2" id="KW-1185">Reference proteome</keyword>
<dbReference type="WBParaSite" id="TCNE_0000810201-mRNA-1">
    <property type="protein sequence ID" value="TCNE_0000810201-mRNA-1"/>
    <property type="gene ID" value="TCNE_0000810201"/>
</dbReference>
<dbReference type="AlphaFoldDB" id="A0A183UHY2"/>
<protein>
    <submittedName>
        <fullName evidence="3">40S ribosomal protein S24</fullName>
    </submittedName>
</protein>
<dbReference type="Proteomes" id="UP000050794">
    <property type="component" value="Unassembled WGS sequence"/>
</dbReference>
<gene>
    <name evidence="1" type="ORF">TCNE_LOCUS8102</name>
</gene>
<evidence type="ECO:0000313" key="3">
    <source>
        <dbReference type="WBParaSite" id="TCNE_0000810201-mRNA-1"/>
    </source>
</evidence>
<proteinExistence type="predicted"/>
<evidence type="ECO:0000313" key="1">
    <source>
        <dbReference type="EMBL" id="VDM39423.1"/>
    </source>
</evidence>
<accession>A0A183UHY2</accession>
<organism evidence="2 3">
    <name type="scientific">Toxocara canis</name>
    <name type="common">Canine roundworm</name>
    <dbReference type="NCBI Taxonomy" id="6265"/>
    <lineage>
        <taxon>Eukaryota</taxon>
        <taxon>Metazoa</taxon>
        <taxon>Ecdysozoa</taxon>
        <taxon>Nematoda</taxon>
        <taxon>Chromadorea</taxon>
        <taxon>Rhabditida</taxon>
        <taxon>Spirurina</taxon>
        <taxon>Ascaridomorpha</taxon>
        <taxon>Ascaridoidea</taxon>
        <taxon>Toxocaridae</taxon>
        <taxon>Toxocara</taxon>
    </lineage>
</organism>
<reference evidence="3" key="1">
    <citation type="submission" date="2016-06" db="UniProtKB">
        <authorList>
            <consortium name="WormBaseParasite"/>
        </authorList>
    </citation>
    <scope>IDENTIFICATION</scope>
</reference>
<name>A0A183UHY2_TOXCA</name>
<dbReference type="EMBL" id="UYWY01019824">
    <property type="protein sequence ID" value="VDM39423.1"/>
    <property type="molecule type" value="Genomic_DNA"/>
</dbReference>
<evidence type="ECO:0000313" key="2">
    <source>
        <dbReference type="Proteomes" id="UP000050794"/>
    </source>
</evidence>
<reference evidence="1 2" key="2">
    <citation type="submission" date="2018-11" db="EMBL/GenBank/DDBJ databases">
        <authorList>
            <consortium name="Pathogen Informatics"/>
        </authorList>
    </citation>
    <scope>NUCLEOTIDE SEQUENCE [LARGE SCALE GENOMIC DNA]</scope>
</reference>
<sequence length="81" mass="9221">MAKVMQMDRNATDKKNKRAAFIGIPHATTEDATKPKDEQMLREAITACKSPQLLEFYVKGRITTKRHHTVNPDTTTTQSYI</sequence>